<dbReference type="RefSeq" id="WP_143006155.1">
    <property type="nucleotide sequence ID" value="NZ_FNCE01000002.1"/>
</dbReference>
<accession>A0A1G7NMU9</accession>
<gene>
    <name evidence="2" type="ORF">SAMN05216241_102233</name>
</gene>
<dbReference type="Proteomes" id="UP000199415">
    <property type="component" value="Unassembled WGS sequence"/>
</dbReference>
<name>A0A1G7NMU9_9PROT</name>
<keyword evidence="3" id="KW-1185">Reference proteome</keyword>
<feature type="region of interest" description="Disordered" evidence="1">
    <location>
        <begin position="168"/>
        <end position="207"/>
    </location>
</feature>
<proteinExistence type="predicted"/>
<feature type="region of interest" description="Disordered" evidence="1">
    <location>
        <begin position="72"/>
        <end position="91"/>
    </location>
</feature>
<dbReference type="AlphaFoldDB" id="A0A1G7NMU9"/>
<evidence type="ECO:0000313" key="2">
    <source>
        <dbReference type="EMBL" id="SDF75415.1"/>
    </source>
</evidence>
<evidence type="ECO:0000313" key="3">
    <source>
        <dbReference type="Proteomes" id="UP000199415"/>
    </source>
</evidence>
<dbReference type="STRING" id="1082479.SAMN05216241_102233"/>
<organism evidence="2 3">
    <name type="scientific">Limimonas halophila</name>
    <dbReference type="NCBI Taxonomy" id="1082479"/>
    <lineage>
        <taxon>Bacteria</taxon>
        <taxon>Pseudomonadati</taxon>
        <taxon>Pseudomonadota</taxon>
        <taxon>Alphaproteobacteria</taxon>
        <taxon>Rhodospirillales</taxon>
        <taxon>Rhodovibrionaceae</taxon>
        <taxon>Limimonas</taxon>
    </lineage>
</organism>
<dbReference type="OrthoDB" id="7364051at2"/>
<evidence type="ECO:0008006" key="4">
    <source>
        <dbReference type="Google" id="ProtNLM"/>
    </source>
</evidence>
<sequence>MTTRRDQQSGVALVALATVIALFGSLKLATEAVQRRTAADTSDRAVTAERLAAAERALVRYATRKGKLPCPADGTVGLRSEDGSTEQTAATSDNCTIDPENAVLPWAELGLQPTKALDGWDRRISYFPNLPDRDAEIASVTGADDAVAFVLVSHGANGLGAHTINGTHVPGVGGSSQDEQDNVDGDGGTPATFHASSYKAGPSVDREDEFDDQVRFLRRGALNDRCGKCLDDDGGGS</sequence>
<reference evidence="2 3" key="1">
    <citation type="submission" date="2016-10" db="EMBL/GenBank/DDBJ databases">
        <authorList>
            <person name="de Groot N.N."/>
        </authorList>
    </citation>
    <scope>NUCLEOTIDE SEQUENCE [LARGE SCALE GENOMIC DNA]</scope>
    <source>
        <strain evidence="2 3">DSM 25584</strain>
    </source>
</reference>
<evidence type="ECO:0000256" key="1">
    <source>
        <dbReference type="SAM" id="MobiDB-lite"/>
    </source>
</evidence>
<dbReference type="EMBL" id="FNCE01000002">
    <property type="protein sequence ID" value="SDF75415.1"/>
    <property type="molecule type" value="Genomic_DNA"/>
</dbReference>
<protein>
    <recommendedName>
        <fullName evidence="4">Type II secretory pathway, pseudopilin PulG</fullName>
    </recommendedName>
</protein>